<protein>
    <submittedName>
        <fullName evidence="3">Serine hydrolase</fullName>
    </submittedName>
</protein>
<dbReference type="EMBL" id="BMTL01000017">
    <property type="protein sequence ID" value="GGR99224.1"/>
    <property type="molecule type" value="Genomic_DNA"/>
</dbReference>
<dbReference type="PANTHER" id="PTHR43319:SF3">
    <property type="entry name" value="BETA-LACTAMASE-RELATED DOMAIN-CONTAINING PROTEIN"/>
    <property type="match status" value="1"/>
</dbReference>
<evidence type="ECO:0000259" key="2">
    <source>
        <dbReference type="Pfam" id="PF00144"/>
    </source>
</evidence>
<evidence type="ECO:0000313" key="3">
    <source>
        <dbReference type="EMBL" id="GGR99224.1"/>
    </source>
</evidence>
<dbReference type="Proteomes" id="UP000606194">
    <property type="component" value="Unassembled WGS sequence"/>
</dbReference>
<proteinExistence type="predicted"/>
<evidence type="ECO:0000256" key="1">
    <source>
        <dbReference type="SAM" id="MobiDB-lite"/>
    </source>
</evidence>
<evidence type="ECO:0000313" key="4">
    <source>
        <dbReference type="Proteomes" id="UP000606194"/>
    </source>
</evidence>
<comment type="caution">
    <text evidence="3">The sequence shown here is derived from an EMBL/GenBank/DDBJ whole genome shotgun (WGS) entry which is preliminary data.</text>
</comment>
<keyword evidence="4" id="KW-1185">Reference proteome</keyword>
<dbReference type="Pfam" id="PF00144">
    <property type="entry name" value="Beta-lactamase"/>
    <property type="match status" value="1"/>
</dbReference>
<dbReference type="RefSeq" id="WP_190150855.1">
    <property type="nucleotide sequence ID" value="NZ_BMTL01000017.1"/>
</dbReference>
<dbReference type="GO" id="GO:0016787">
    <property type="term" value="F:hydrolase activity"/>
    <property type="evidence" value="ECO:0007669"/>
    <property type="project" value="UniProtKB-KW"/>
</dbReference>
<feature type="domain" description="Beta-lactamase-related" evidence="2">
    <location>
        <begin position="28"/>
        <end position="384"/>
    </location>
</feature>
<gene>
    <name evidence="3" type="ORF">GCM10010269_42610</name>
</gene>
<dbReference type="InterPro" id="IPR001466">
    <property type="entry name" value="Beta-lactam-related"/>
</dbReference>
<sequence length="404" mass="42461">MADIQGSYDDLFAAVPAALAVSLDEGDVGGSVAVFVDGEPVVDVWGGFADAGRTVPWQRDTLVNVWSVTKTMTALCALVLADRGELDMDAPVARYWPEFAAVGKERVLVRHVLSHTAGLPDWVWPVAELYDWTAATTRLAAQAPLWEPGSAAGYHSLTQGFLVGEVVRRITGRTPGAFFADEIAGPLGADFHIGLSAEHDHRVAPAVPPPSLGEDYTAGAAASDAGSDPSTAPASPGSPDTSGAPDSRDSRNTVDRSTVPDETPAPTALRVRDGNSAAWRRAQIPAASGFGNARSVALVQSVPACGGAVGGVRLLSRAGCERAWQEQFSGQDRRLGMPVSWGLGYGRFGGTYGWGGWGGSTVMIEPESRMTVAYVTNQMREPAADTRGMEMMMAAHDGLRGLRA</sequence>
<dbReference type="AlphaFoldDB" id="A0A918L4V5"/>
<dbReference type="Gene3D" id="3.40.710.10">
    <property type="entry name" value="DD-peptidase/beta-lactamase superfamily"/>
    <property type="match status" value="1"/>
</dbReference>
<reference evidence="3" key="1">
    <citation type="journal article" date="2014" name="Int. J. Syst. Evol. Microbiol.">
        <title>Complete genome sequence of Corynebacterium casei LMG S-19264T (=DSM 44701T), isolated from a smear-ripened cheese.</title>
        <authorList>
            <consortium name="US DOE Joint Genome Institute (JGI-PGF)"/>
            <person name="Walter F."/>
            <person name="Albersmeier A."/>
            <person name="Kalinowski J."/>
            <person name="Ruckert C."/>
        </authorList>
    </citation>
    <scope>NUCLEOTIDE SEQUENCE</scope>
    <source>
        <strain evidence="3">JCM 4386</strain>
    </source>
</reference>
<dbReference type="SUPFAM" id="SSF56601">
    <property type="entry name" value="beta-lactamase/transpeptidase-like"/>
    <property type="match status" value="1"/>
</dbReference>
<organism evidence="3 4">
    <name type="scientific">Streptomyces humidus</name>
    <dbReference type="NCBI Taxonomy" id="52259"/>
    <lineage>
        <taxon>Bacteria</taxon>
        <taxon>Bacillati</taxon>
        <taxon>Actinomycetota</taxon>
        <taxon>Actinomycetes</taxon>
        <taxon>Kitasatosporales</taxon>
        <taxon>Streptomycetaceae</taxon>
        <taxon>Streptomyces</taxon>
    </lineage>
</organism>
<keyword evidence="3" id="KW-0378">Hydrolase</keyword>
<dbReference type="InterPro" id="IPR052907">
    <property type="entry name" value="Beta-lactamase/esterase"/>
</dbReference>
<feature type="compositionally biased region" description="Low complexity" evidence="1">
    <location>
        <begin position="217"/>
        <end position="245"/>
    </location>
</feature>
<name>A0A918L4V5_9ACTN</name>
<accession>A0A918L4V5</accession>
<dbReference type="PANTHER" id="PTHR43319">
    <property type="entry name" value="BETA-LACTAMASE-RELATED"/>
    <property type="match status" value="1"/>
</dbReference>
<reference evidence="3" key="2">
    <citation type="submission" date="2020-09" db="EMBL/GenBank/DDBJ databases">
        <authorList>
            <person name="Sun Q."/>
            <person name="Ohkuma M."/>
        </authorList>
    </citation>
    <scope>NUCLEOTIDE SEQUENCE</scope>
    <source>
        <strain evidence="3">JCM 4386</strain>
    </source>
</reference>
<dbReference type="InterPro" id="IPR012338">
    <property type="entry name" value="Beta-lactam/transpept-like"/>
</dbReference>
<feature type="region of interest" description="Disordered" evidence="1">
    <location>
        <begin position="202"/>
        <end position="276"/>
    </location>
</feature>